<gene>
    <name evidence="1" type="primary">AXDND1</name>
    <name evidence="1" type="ORF">P7K49_037877</name>
</gene>
<dbReference type="EMBL" id="JASSZA010000022">
    <property type="protein sequence ID" value="KAK2084844.1"/>
    <property type="molecule type" value="Genomic_DNA"/>
</dbReference>
<keyword evidence="2" id="KW-1185">Reference proteome</keyword>
<dbReference type="Proteomes" id="UP001266305">
    <property type="component" value="Unassembled WGS sequence"/>
</dbReference>
<comment type="caution">
    <text evidence="1">The sequence shown here is derived from an EMBL/GenBank/DDBJ whole genome shotgun (WGS) entry which is preliminary data.</text>
</comment>
<sequence>MVKDGLTQWQELLSEKDILPPDKGSMFDSVLLDFKQWQKHLILNEKREEFTGDILLSKYDTLKIIKHLQENWADIGLGIFNRHKSLEGEMPSDQEYMEEIIKNTRSLYQEYEIRINGDNVALIKFGEALEFTNPFPTGLLLAPFGTARSVVLNIPPALPGLGISKILPNLISSLDFCSFKLENLEFPDTPLEEWQEIDEKINEMKSQLDILLSTTGIVPQHTDEDSSSGYKFLQ</sequence>
<dbReference type="InterPro" id="IPR052845">
    <property type="entry name" value="Axonemal_dynein_LC_domain"/>
</dbReference>
<accession>A0ABQ9TJA7</accession>
<evidence type="ECO:0000313" key="1">
    <source>
        <dbReference type="EMBL" id="KAK2084844.1"/>
    </source>
</evidence>
<name>A0ABQ9TJA7_SAGOE</name>
<reference evidence="1 2" key="1">
    <citation type="submission" date="2023-05" db="EMBL/GenBank/DDBJ databases">
        <title>B98-5 Cell Line De Novo Hybrid Assembly: An Optical Mapping Approach.</title>
        <authorList>
            <person name="Kananen K."/>
            <person name="Auerbach J.A."/>
            <person name="Kautto E."/>
            <person name="Blachly J.S."/>
        </authorList>
    </citation>
    <scope>NUCLEOTIDE SEQUENCE [LARGE SCALE GENOMIC DNA]</scope>
    <source>
        <strain evidence="1">B95-8</strain>
        <tissue evidence="1">Cell line</tissue>
    </source>
</reference>
<organism evidence="1 2">
    <name type="scientific">Saguinus oedipus</name>
    <name type="common">Cotton-top tamarin</name>
    <name type="synonym">Oedipomidas oedipus</name>
    <dbReference type="NCBI Taxonomy" id="9490"/>
    <lineage>
        <taxon>Eukaryota</taxon>
        <taxon>Metazoa</taxon>
        <taxon>Chordata</taxon>
        <taxon>Craniata</taxon>
        <taxon>Vertebrata</taxon>
        <taxon>Euteleostomi</taxon>
        <taxon>Mammalia</taxon>
        <taxon>Eutheria</taxon>
        <taxon>Euarchontoglires</taxon>
        <taxon>Primates</taxon>
        <taxon>Haplorrhini</taxon>
        <taxon>Platyrrhini</taxon>
        <taxon>Cebidae</taxon>
        <taxon>Callitrichinae</taxon>
        <taxon>Saguinus</taxon>
    </lineage>
</organism>
<protein>
    <submittedName>
        <fullName evidence="1">Axonemal dynein light chain domain-containing protein 1</fullName>
    </submittedName>
</protein>
<dbReference type="PANTHER" id="PTHR23052:SF1">
    <property type="entry name" value="AXONEMAL DYNEIN LIGHT CHAIN DOMAIN-CONTAINING PROTEIN 1"/>
    <property type="match status" value="1"/>
</dbReference>
<dbReference type="PANTHER" id="PTHR23052">
    <property type="entry name" value="AXONEMAL DYNEIN LIGHT CHAIN DOMAIN-CONTAINING PROTEIN 1"/>
    <property type="match status" value="1"/>
</dbReference>
<evidence type="ECO:0000313" key="2">
    <source>
        <dbReference type="Proteomes" id="UP001266305"/>
    </source>
</evidence>
<proteinExistence type="predicted"/>